<reference evidence="15" key="2">
    <citation type="journal article" date="2020" name="PLoS Negl. Trop. Dis.">
        <title>High-quality nuclear genome for Sarcoptes scabiei-A critical resource for a neglected parasite.</title>
        <authorList>
            <person name="Korhonen P.K."/>
            <person name="Gasser R.B."/>
            <person name="Ma G."/>
            <person name="Wang T."/>
            <person name="Stroehlein A.J."/>
            <person name="Young N.D."/>
            <person name="Ang C.S."/>
            <person name="Fernando D.D."/>
            <person name="Lu H.C."/>
            <person name="Taylor S."/>
            <person name="Reynolds S.L."/>
            <person name="Mofiz E."/>
            <person name="Najaraj S.H."/>
            <person name="Gowda H."/>
            <person name="Madugundu A."/>
            <person name="Renuse S."/>
            <person name="Holt D."/>
            <person name="Pandey A."/>
            <person name="Papenfuss A.T."/>
            <person name="Fischer K."/>
        </authorList>
    </citation>
    <scope>NUCLEOTIDE SEQUENCE [LARGE SCALE GENOMIC DNA]</scope>
</reference>
<reference evidence="12" key="3">
    <citation type="submission" date="2020-01" db="EMBL/GenBank/DDBJ databases">
        <authorList>
            <person name="Korhonen P.K.K."/>
            <person name="Guangxu M.G."/>
            <person name="Wang T.W."/>
            <person name="Stroehlein A.J.S."/>
            <person name="Young N.D."/>
            <person name="Ang C.-S.A."/>
            <person name="Fernando D.W.F."/>
            <person name="Lu H.L."/>
            <person name="Taylor S.T."/>
            <person name="Ehtesham M.E.M."/>
            <person name="Najaraj S.H.N."/>
            <person name="Harsha G.H.G."/>
            <person name="Madugundu A.M."/>
            <person name="Renuse S.R."/>
            <person name="Holt D.H."/>
            <person name="Pandey A.P."/>
            <person name="Papenfuss A.P."/>
            <person name="Gasser R.B.G."/>
            <person name="Fischer K.F."/>
        </authorList>
    </citation>
    <scope>NUCLEOTIDE SEQUENCE</scope>
    <source>
        <strain evidence="12">SSS_KF_BRIS2020</strain>
    </source>
</reference>
<organism evidence="13 16">
    <name type="scientific">Sarcoptes scabiei</name>
    <name type="common">Itch mite</name>
    <name type="synonym">Acarus scabiei</name>
    <dbReference type="NCBI Taxonomy" id="52283"/>
    <lineage>
        <taxon>Eukaryota</taxon>
        <taxon>Metazoa</taxon>
        <taxon>Ecdysozoa</taxon>
        <taxon>Arthropoda</taxon>
        <taxon>Chelicerata</taxon>
        <taxon>Arachnida</taxon>
        <taxon>Acari</taxon>
        <taxon>Acariformes</taxon>
        <taxon>Sarcoptiformes</taxon>
        <taxon>Astigmata</taxon>
        <taxon>Psoroptidia</taxon>
        <taxon>Sarcoptoidea</taxon>
        <taxon>Sarcoptidae</taxon>
        <taxon>Sarcoptinae</taxon>
        <taxon>Sarcoptes</taxon>
    </lineage>
</organism>
<evidence type="ECO:0000313" key="16">
    <source>
        <dbReference type="Proteomes" id="UP000616769"/>
    </source>
</evidence>
<evidence type="ECO:0000256" key="11">
    <source>
        <dbReference type="SAM" id="MobiDB-lite"/>
    </source>
</evidence>
<dbReference type="SUPFAM" id="SSF48452">
    <property type="entry name" value="TPR-like"/>
    <property type="match status" value="3"/>
</dbReference>
<feature type="region of interest" description="Disordered" evidence="11">
    <location>
        <begin position="633"/>
        <end position="658"/>
    </location>
</feature>
<sequence>MDSVSCLELALEGERLCKIGDFNGGVAFFEAAVKCGTSDMKTLSAIYSQLGNAYFYLGNYSKAMEYHKLDLTVARSINDRIGEAKASGNLGNTFKMMNQYDSAVNYCKKHLDIAKELNDKVGEGRALYNLGNIYHTKAKNLGHLGSHEPGDFPEDVETCLKMAIKYYKENLDLMINLGDYSAQGRTFGNLGNTYYLLGDFVQAVRYHNQRLEIAKKFNDKAAERRAHCNLGNAHIFLGEFHKAIENYKQTLSLAEELKDQLIEAQACYSLGNTYVLLRDFDLAIQYYQRHLDIAKKLNDRIGEGRAYWSLSNAMQAIGNHSKAMEYVQKHLKISKEIGDLTGQENAEMSISKLRQKLNFESATNEKIKSILRPKRISMNRMELLKMTPDRRQPIPEEDALLAQNKPRAASFECVSKGTNEEFFELVSKYQSKRMDDQRCSIEIISNKENIPNKTVSFSDNHIYCNSSKKKPNIKGDEDLFELIAGMQERRMNDQRATLPSISKTLNSNGFPPSLKSNLNHKHNNNLSMDEESAKNPIVLKKNRAQRQYSLNTISNNQTLDDEFFEMLIKCQANRLEDQRSEMPSTSNFNRKSNQTIDRPISVSSTQSNTPTFAPTVPDEDFFNLLMRFQSNRIDEQRSSLPPVTMTDSTSTAASTHFD</sequence>
<dbReference type="GO" id="GO:0005092">
    <property type="term" value="F:GDP-dissociation inhibitor activity"/>
    <property type="evidence" value="ECO:0007669"/>
    <property type="project" value="TreeGrafter"/>
</dbReference>
<dbReference type="EMBL" id="JXLN01010633">
    <property type="protein sequence ID" value="KPM06043.1"/>
    <property type="molecule type" value="Genomic_DNA"/>
</dbReference>
<dbReference type="Proteomes" id="UP000070412">
    <property type="component" value="Unassembled WGS sequence"/>
</dbReference>
<name>A0A132A503_SARSC</name>
<proteinExistence type="inferred from homology"/>
<dbReference type="GO" id="GO:0005938">
    <property type="term" value="C:cell cortex"/>
    <property type="evidence" value="ECO:0007669"/>
    <property type="project" value="TreeGrafter"/>
</dbReference>
<keyword evidence="7" id="KW-0677">Repeat</keyword>
<dbReference type="Pfam" id="PF02188">
    <property type="entry name" value="GoLoco"/>
    <property type="match status" value="4"/>
</dbReference>
<reference evidence="14" key="4">
    <citation type="submission" date="2022-06" db="UniProtKB">
        <authorList>
            <consortium name="EnsemblMetazoa"/>
        </authorList>
    </citation>
    <scope>IDENTIFICATION</scope>
</reference>
<dbReference type="EnsemblMetazoa" id="SSS_1326s_mrna">
    <property type="protein sequence ID" value="KAF7487818.1"/>
    <property type="gene ID" value="SSS_1326"/>
</dbReference>
<reference evidence="13 16" key="1">
    <citation type="journal article" date="2015" name="Parasit. Vectors">
        <title>Draft genome of the scabies mite.</title>
        <authorList>
            <person name="Rider S.D.Jr."/>
            <person name="Morgan M.S."/>
            <person name="Arlian L.G."/>
        </authorList>
    </citation>
    <scope>NUCLEOTIDE SEQUENCE [LARGE SCALE GENOMIC DNA]</scope>
    <source>
        <strain evidence="13">Arlian Lab</strain>
    </source>
</reference>
<feature type="repeat" description="TPR" evidence="10">
    <location>
        <begin position="224"/>
        <end position="257"/>
    </location>
</feature>
<keyword evidence="15" id="KW-1185">Reference proteome</keyword>
<evidence type="ECO:0000256" key="8">
    <source>
        <dbReference type="ARBA" id="ARBA00022803"/>
    </source>
</evidence>
<comment type="similarity">
    <text evidence="3">Belongs to the GPSM family.</text>
</comment>
<evidence type="ECO:0000256" key="10">
    <source>
        <dbReference type="PROSITE-ProRule" id="PRU00339"/>
    </source>
</evidence>
<feature type="compositionally biased region" description="Low complexity" evidence="11">
    <location>
        <begin position="648"/>
        <end position="658"/>
    </location>
</feature>
<dbReference type="InterPro" id="IPR052386">
    <property type="entry name" value="GPSM"/>
</dbReference>
<feature type="compositionally biased region" description="Polar residues" evidence="11">
    <location>
        <begin position="581"/>
        <end position="612"/>
    </location>
</feature>
<dbReference type="GO" id="GO:0000132">
    <property type="term" value="P:establishment of mitotic spindle orientation"/>
    <property type="evidence" value="ECO:0007669"/>
    <property type="project" value="TreeGrafter"/>
</dbReference>
<evidence type="ECO:0000256" key="1">
    <source>
        <dbReference type="ARBA" id="ARBA00004236"/>
    </source>
</evidence>
<evidence type="ECO:0000313" key="15">
    <source>
        <dbReference type="Proteomes" id="UP000070412"/>
    </source>
</evidence>
<keyword evidence="9" id="KW-0472">Membrane</keyword>
<dbReference type="Pfam" id="PF13424">
    <property type="entry name" value="TPR_12"/>
    <property type="match status" value="3"/>
</dbReference>
<feature type="repeat" description="TPR" evidence="10">
    <location>
        <begin position="264"/>
        <end position="297"/>
    </location>
</feature>
<evidence type="ECO:0000313" key="12">
    <source>
        <dbReference type="EMBL" id="KAF7487818.1"/>
    </source>
</evidence>
<evidence type="ECO:0000256" key="2">
    <source>
        <dbReference type="ARBA" id="ARBA00004496"/>
    </source>
</evidence>
<gene>
    <name evidence="13" type="ORF">QR98_0045160</name>
    <name evidence="12" type="ORF">SSS_1326</name>
</gene>
<dbReference type="SMART" id="SM00390">
    <property type="entry name" value="GoLoco"/>
    <property type="match status" value="4"/>
</dbReference>
<evidence type="ECO:0000313" key="13">
    <source>
        <dbReference type="EMBL" id="KPM06043.1"/>
    </source>
</evidence>
<evidence type="ECO:0000313" key="14">
    <source>
        <dbReference type="EnsemblMetazoa" id="KAF7487818.1"/>
    </source>
</evidence>
<accession>A0A132A503</accession>
<dbReference type="VEuPathDB" id="VectorBase:SSCA005622"/>
<dbReference type="InterPro" id="IPR019734">
    <property type="entry name" value="TPR_rpt"/>
</dbReference>
<dbReference type="GO" id="GO:0001965">
    <property type="term" value="F:G-protein alpha-subunit binding"/>
    <property type="evidence" value="ECO:0007669"/>
    <property type="project" value="TreeGrafter"/>
</dbReference>
<evidence type="ECO:0000256" key="5">
    <source>
        <dbReference type="ARBA" id="ARBA00022490"/>
    </source>
</evidence>
<feature type="compositionally biased region" description="Polar residues" evidence="11">
    <location>
        <begin position="638"/>
        <end position="647"/>
    </location>
</feature>
<feature type="repeat" description="TPR" evidence="10">
    <location>
        <begin position="44"/>
        <end position="77"/>
    </location>
</feature>
<dbReference type="InterPro" id="IPR003109">
    <property type="entry name" value="GoLoco_motif"/>
</dbReference>
<dbReference type="Gene3D" id="1.25.40.10">
    <property type="entry name" value="Tetratricopeptide repeat domain"/>
    <property type="match status" value="2"/>
</dbReference>
<keyword evidence="8 10" id="KW-0802">TPR repeat</keyword>
<dbReference type="SMART" id="SM00028">
    <property type="entry name" value="TPR"/>
    <property type="match status" value="6"/>
</dbReference>
<evidence type="ECO:0000256" key="4">
    <source>
        <dbReference type="ARBA" id="ARBA00022475"/>
    </source>
</evidence>
<dbReference type="OMA" id="NQSVLGH"/>
<dbReference type="PROSITE" id="PS50877">
    <property type="entry name" value="GOLOCO"/>
    <property type="match status" value="4"/>
</dbReference>
<feature type="region of interest" description="Disordered" evidence="11">
    <location>
        <begin position="577"/>
        <end position="615"/>
    </location>
</feature>
<evidence type="ECO:0000256" key="7">
    <source>
        <dbReference type="ARBA" id="ARBA00022737"/>
    </source>
</evidence>
<keyword evidence="5" id="KW-0963">Cytoplasm</keyword>
<dbReference type="AlphaFoldDB" id="A0A132A503"/>
<dbReference type="PROSITE" id="PS50005">
    <property type="entry name" value="TPR"/>
    <property type="match status" value="3"/>
</dbReference>
<dbReference type="GO" id="GO:0005886">
    <property type="term" value="C:plasma membrane"/>
    <property type="evidence" value="ECO:0007669"/>
    <property type="project" value="UniProtKB-SubCell"/>
</dbReference>
<protein>
    <submittedName>
        <fullName evidence="12">G-protein-signaling modulator 2</fullName>
    </submittedName>
    <submittedName>
        <fullName evidence="13">Tetratricopeptide repeat containing protein 1</fullName>
    </submittedName>
</protein>
<evidence type="ECO:0000256" key="9">
    <source>
        <dbReference type="ARBA" id="ARBA00023136"/>
    </source>
</evidence>
<dbReference type="FunFam" id="1.25.40.10:FF:000043">
    <property type="entry name" value="G-protein-signaling modulator 2 isoform X1"/>
    <property type="match status" value="1"/>
</dbReference>
<dbReference type="OrthoDB" id="286233at2759"/>
<dbReference type="EMBL" id="WVUK01000066">
    <property type="protein sequence ID" value="KAF7487818.1"/>
    <property type="molecule type" value="Genomic_DNA"/>
</dbReference>
<dbReference type="Proteomes" id="UP000616769">
    <property type="component" value="Unassembled WGS sequence"/>
</dbReference>
<evidence type="ECO:0000256" key="3">
    <source>
        <dbReference type="ARBA" id="ARBA00006600"/>
    </source>
</evidence>
<keyword evidence="4" id="KW-1003">Cell membrane</keyword>
<evidence type="ECO:0000256" key="6">
    <source>
        <dbReference type="ARBA" id="ARBA00022553"/>
    </source>
</evidence>
<dbReference type="PANTHER" id="PTHR45954:SF1">
    <property type="entry name" value="LD33695P"/>
    <property type="match status" value="1"/>
</dbReference>
<keyword evidence="6" id="KW-0597">Phosphoprotein</keyword>
<dbReference type="InterPro" id="IPR011990">
    <property type="entry name" value="TPR-like_helical_dom_sf"/>
</dbReference>
<dbReference type="PANTHER" id="PTHR45954">
    <property type="entry name" value="LD33695P"/>
    <property type="match status" value="1"/>
</dbReference>
<comment type="subcellular location">
    <subcellularLocation>
        <location evidence="1">Cell membrane</location>
    </subcellularLocation>
    <subcellularLocation>
        <location evidence="2">Cytoplasm</location>
    </subcellularLocation>
</comment>